<dbReference type="WBParaSite" id="PDA_v2.g13971.t1">
    <property type="protein sequence ID" value="PDA_v2.g13971.t1"/>
    <property type="gene ID" value="PDA_v2.g13971"/>
</dbReference>
<protein>
    <submittedName>
        <fullName evidence="3">Uncharacterized protein</fullName>
    </submittedName>
</protein>
<feature type="compositionally biased region" description="Basic and acidic residues" evidence="1">
    <location>
        <begin position="7"/>
        <end position="27"/>
    </location>
</feature>
<evidence type="ECO:0000313" key="3">
    <source>
        <dbReference type="WBParaSite" id="PDA_v2.g13971.t1"/>
    </source>
</evidence>
<evidence type="ECO:0000256" key="1">
    <source>
        <dbReference type="SAM" id="MobiDB-lite"/>
    </source>
</evidence>
<accession>A0A914P7K8</accession>
<feature type="compositionally biased region" description="Polar residues" evidence="1">
    <location>
        <begin position="908"/>
        <end position="935"/>
    </location>
</feature>
<reference evidence="3" key="1">
    <citation type="submission" date="2022-11" db="UniProtKB">
        <authorList>
            <consortium name="WormBaseParasite"/>
        </authorList>
    </citation>
    <scope>IDENTIFICATION</scope>
</reference>
<name>A0A914P7K8_9BILA</name>
<sequence>MSSTEEADLHNLKNGKDVENKFSLNERKRIHTLNEETNVSENDPSFTDTSDNEMDETLYSKTKRQRITRQRGPGFSSLVQRLTSASPQEMPEKIRKPFYEIIEGIFNKAKRKRLIIFPNEDKKCCYEYFWSKSANRYLCCGCTILNRKGVRAHIQYENTEKEYVKHGDTGHICTPREYASLKIHEKTKNIVRAPDFVIHTFVKYGIERKTLFLFDQQNRELGYEYRVQKTTGNFLCQRCVKAGQYVVAKFHLDEKNGNYIELSEEEHVCDLRPYKDVNEHQDIILNESNFKIYPNSNETKLFVFNSKEKNDGYEFSCVAGDNRSFKCLGCQAARKTAVTLNLCKNDDNEIYLRMAPNQNHQSSGIKIHEKNGLKEEGKTGAADEDKIVKEENFLLRPNKIGISNAKLFVFSFADKNLCYEYSYRKRLDRYICIKCSNVSAKLFKNKTGSNLIELNDKKHKCEPVLYKEEMEIVPASKFIIHPSNKKHSVSKLVIFSNSEQNLCYLFFHNGQCKNYYCKACFDASKSKKVTAKLLKNSDGEDNLLLSNVQHLCTPQIYDPKQFEEIPKIPSTRFEILYNSVTRKRLFIFDIKNPFAAYIFRLNGKQLQCRGCGLSKKHIGAKVCSDATGETYVEMDESKHICKPENLLKSEVLIKRGDFEQSVKDDGNQIITTFHGKNRSSCRTFFYDKELQVFFCPNCKEKDRIVTAKIIKRNDNNEYLLLYCQHICKPVPCSSNLKKQRKGVQLLIVDENQKLHYYGFCKISINAVSKWLNADPKIEDFKPVCASFDSSYAREKNILFVDSELHKFALVFSSEAICEKVMNNICKSNANIQQQIFKEKFLVPLFDEYGGNGNVATIIDGLMNVYNDQERNEIIKFLQEKSFRQDILMELSSKYSTLESYSVEDNIIQNTREPENNGDSNVSNDAINDNNSNYSSDGEFEEDENTTEKKKPRAYATTKKKINKKDYELVKGLINGEKKTRLVIFESDRKFCYEYFWNATDKSFHCCGCTSLRNRKVRAIIHNASTENEYVEFNPDHVCQAREYSNLKVFSKNQIVYAPDFELQTIRKNGNERKNLIVFDTTNRTLCYKYSVSIMPIFVCQKCAYQGHKVRAYLRVDENGTEYVVLGIEDHICDLSQYIPVNAPVNANDDIIYESSLFQVFSQKRNKPKLFIFQSMERKLGYLFSHLKENVYHCLSCAQIPGSAKQITVEFCQNERNENFVRMKATLKHVCKVREYQPQKWKEIFVHPPNFFFYTKGTKHPHMVIYCNEDKKLCYDYKHVGKNVMKCKECHRRKHYQSALVLQDSNGNEYLQLGANEHICKPVEYEDVEGDGLTVLPSSGIVYQKQISRKSVDQSKIVKSDGFTLASENGILTNGTKLYVYDKTDNSLCYKYSFQNKSKRFKCLKCHQLNLTVSAKLCTNEEDNTKYLKLGENDHKCEAEKYDPKDIAKKITDFIVYEPNKKWITSKLVVFTSSNHLTCYAFSFCNTKKHFVCHECLSSKQRKIVSTKIFKDEKNGQDYVLFNKQNHICKPIKYNPMDYEELPKIPSSRFELLPNLSGTPNSRLFIFDVKNPNLCYEFSKHGQNFECRKCLEHPNGKKHTRANLIKNDAGESFIEMDETQHVCEIQDFKASKRLFTADQFEKSANSKEKEIITVFIGKNKNLCYKFSYDDNLQVFRCLQCKGKHITAKICKRKNDEEYFLLSYEHCCKAVARNFYPKNC</sequence>
<dbReference type="Proteomes" id="UP000887578">
    <property type="component" value="Unplaced"/>
</dbReference>
<organism evidence="2 3">
    <name type="scientific">Panagrolaimus davidi</name>
    <dbReference type="NCBI Taxonomy" id="227884"/>
    <lineage>
        <taxon>Eukaryota</taxon>
        <taxon>Metazoa</taxon>
        <taxon>Ecdysozoa</taxon>
        <taxon>Nematoda</taxon>
        <taxon>Chromadorea</taxon>
        <taxon>Rhabditida</taxon>
        <taxon>Tylenchina</taxon>
        <taxon>Panagrolaimomorpha</taxon>
        <taxon>Panagrolaimoidea</taxon>
        <taxon>Panagrolaimidae</taxon>
        <taxon>Panagrolaimus</taxon>
    </lineage>
</organism>
<evidence type="ECO:0000313" key="2">
    <source>
        <dbReference type="Proteomes" id="UP000887578"/>
    </source>
</evidence>
<feature type="region of interest" description="Disordered" evidence="1">
    <location>
        <begin position="908"/>
        <end position="954"/>
    </location>
</feature>
<proteinExistence type="predicted"/>
<feature type="compositionally biased region" description="Polar residues" evidence="1">
    <location>
        <begin position="35"/>
        <end position="49"/>
    </location>
</feature>
<feature type="region of interest" description="Disordered" evidence="1">
    <location>
        <begin position="1"/>
        <end position="54"/>
    </location>
</feature>
<keyword evidence="2" id="KW-1185">Reference proteome</keyword>